<organism evidence="2 3">
    <name type="scientific">Nocardioides jishulii</name>
    <dbReference type="NCBI Taxonomy" id="2575440"/>
    <lineage>
        <taxon>Bacteria</taxon>
        <taxon>Bacillati</taxon>
        <taxon>Actinomycetota</taxon>
        <taxon>Actinomycetes</taxon>
        <taxon>Propionibacteriales</taxon>
        <taxon>Nocardioidaceae</taxon>
        <taxon>Nocardioides</taxon>
    </lineage>
</organism>
<dbReference type="OrthoDB" id="9773549at2"/>
<evidence type="ECO:0000313" key="3">
    <source>
        <dbReference type="Proteomes" id="UP000307808"/>
    </source>
</evidence>
<dbReference type="SUPFAM" id="SSF53474">
    <property type="entry name" value="alpha/beta-Hydrolases"/>
    <property type="match status" value="1"/>
</dbReference>
<dbReference type="AlphaFoldDB" id="A0A4U2YSH2"/>
<dbReference type="PANTHER" id="PTHR37017">
    <property type="entry name" value="AB HYDROLASE-1 DOMAIN-CONTAINING PROTEIN-RELATED"/>
    <property type="match status" value="1"/>
</dbReference>
<name>A0A4U2YSH2_9ACTN</name>
<comment type="caution">
    <text evidence="2">The sequence shown here is derived from an EMBL/GenBank/DDBJ whole genome shotgun (WGS) entry which is preliminary data.</text>
</comment>
<dbReference type="InterPro" id="IPR000073">
    <property type="entry name" value="AB_hydrolase_1"/>
</dbReference>
<sequence length="230" mass="24576">MDIVLIPGLWLDATAWDPVTAHLASRGHRVNALTLPGQGDGQSGATFDDQLDAVVAAVEGAEQPPLVVGHSAASTLAWLAADRRPDGVAAVALVGGFPATDRTTYADFFPAQDGKVLFPGWDPFEGPDTVDLDEAARERIAATMHPVPHSVTTGEVRYVDERRRAVPLTLVCPEYSPDQARSWVEAGEVPEAAATDQLDYVDIDSGHWPMFSAPDVLAGLLDDMARLRSL</sequence>
<keyword evidence="2" id="KW-0378">Hydrolase</keyword>
<dbReference type="InterPro" id="IPR052897">
    <property type="entry name" value="Sec-Metab_Biosynth_Hydrolase"/>
</dbReference>
<dbReference type="EMBL" id="SZPY01000001">
    <property type="protein sequence ID" value="TKI64476.1"/>
    <property type="molecule type" value="Genomic_DNA"/>
</dbReference>
<proteinExistence type="predicted"/>
<protein>
    <submittedName>
        <fullName evidence="2">Alpha/beta hydrolase</fullName>
    </submittedName>
</protein>
<keyword evidence="3" id="KW-1185">Reference proteome</keyword>
<dbReference type="Gene3D" id="3.40.50.1820">
    <property type="entry name" value="alpha/beta hydrolase"/>
    <property type="match status" value="1"/>
</dbReference>
<reference evidence="2 3" key="1">
    <citation type="submission" date="2019-04" db="EMBL/GenBank/DDBJ databases">
        <authorList>
            <person name="Dong K."/>
        </authorList>
    </citation>
    <scope>NUCLEOTIDE SEQUENCE [LARGE SCALE GENOMIC DNA]</scope>
    <source>
        <strain evidence="3">dk3543</strain>
    </source>
</reference>
<dbReference type="InterPro" id="IPR029058">
    <property type="entry name" value="AB_hydrolase_fold"/>
</dbReference>
<accession>A0A4U2YSH2</accession>
<gene>
    <name evidence="2" type="ORF">FC770_04945</name>
</gene>
<evidence type="ECO:0000259" key="1">
    <source>
        <dbReference type="Pfam" id="PF12697"/>
    </source>
</evidence>
<dbReference type="Proteomes" id="UP000307808">
    <property type="component" value="Unassembled WGS sequence"/>
</dbReference>
<dbReference type="RefSeq" id="WP_137064935.1">
    <property type="nucleotide sequence ID" value="NZ_CP040748.1"/>
</dbReference>
<evidence type="ECO:0000313" key="2">
    <source>
        <dbReference type="EMBL" id="TKI64476.1"/>
    </source>
</evidence>
<feature type="domain" description="AB hydrolase-1" evidence="1">
    <location>
        <begin position="3"/>
        <end position="218"/>
    </location>
</feature>
<dbReference type="GO" id="GO:0016787">
    <property type="term" value="F:hydrolase activity"/>
    <property type="evidence" value="ECO:0007669"/>
    <property type="project" value="UniProtKB-KW"/>
</dbReference>
<dbReference type="PANTHER" id="PTHR37017:SF11">
    <property type="entry name" value="ESTERASE_LIPASE_THIOESTERASE DOMAIN-CONTAINING PROTEIN"/>
    <property type="match status" value="1"/>
</dbReference>
<dbReference type="Pfam" id="PF12697">
    <property type="entry name" value="Abhydrolase_6"/>
    <property type="match status" value="1"/>
</dbReference>